<protein>
    <submittedName>
        <fullName evidence="1">Uncharacterized protein</fullName>
    </submittedName>
</protein>
<comment type="caution">
    <text evidence="1">The sequence shown here is derived from an EMBL/GenBank/DDBJ whole genome shotgun (WGS) entry which is preliminary data.</text>
</comment>
<evidence type="ECO:0000313" key="2">
    <source>
        <dbReference type="Proteomes" id="UP001057402"/>
    </source>
</evidence>
<dbReference type="EMBL" id="CM042890">
    <property type="protein sequence ID" value="KAI4311440.1"/>
    <property type="molecule type" value="Genomic_DNA"/>
</dbReference>
<name>A0ACB9LIW7_9MYRT</name>
<proteinExistence type="predicted"/>
<dbReference type="Proteomes" id="UP001057402">
    <property type="component" value="Chromosome 11"/>
</dbReference>
<organism evidence="1 2">
    <name type="scientific">Melastoma candidum</name>
    <dbReference type="NCBI Taxonomy" id="119954"/>
    <lineage>
        <taxon>Eukaryota</taxon>
        <taxon>Viridiplantae</taxon>
        <taxon>Streptophyta</taxon>
        <taxon>Embryophyta</taxon>
        <taxon>Tracheophyta</taxon>
        <taxon>Spermatophyta</taxon>
        <taxon>Magnoliopsida</taxon>
        <taxon>eudicotyledons</taxon>
        <taxon>Gunneridae</taxon>
        <taxon>Pentapetalae</taxon>
        <taxon>rosids</taxon>
        <taxon>malvids</taxon>
        <taxon>Myrtales</taxon>
        <taxon>Melastomataceae</taxon>
        <taxon>Melastomatoideae</taxon>
        <taxon>Melastomateae</taxon>
        <taxon>Melastoma</taxon>
    </lineage>
</organism>
<gene>
    <name evidence="1" type="ORF">MLD38_036338</name>
</gene>
<accession>A0ACB9LIW7</accession>
<sequence length="472" mass="50670">MFLLLNFFLLSLLQAPASAQNCSVTACRNSYDIPIRFPFRIKDKQTQNCSYPGFDLKCDAPGHTVIILPRSGEFFVRDIDYSMQQIRLYDPGDCLPRRLLQFSLSGTPFSSPFYQNYSILSCPASSLPASSSQASKINCLSNGTNTVLGSSDERIVKSMVGECTVMATVTIPVPWQYQGDPKGLDKDLVLSWYTPNCFYCETGSGMCGPSSGNSSGPVACYASPDTSQISTGFLIFKIICLSVAVPAIFVASCLAIFFWWCSRNGSGSVAAVENGDVLPGAEVAVGLDESTIESFDKVVLGESLRVIGPNQGMCPICLSEYQAKENTETEAADLAPSYLNYSHSPQMAPTRFVLFCSTAAVLLMCLGAGYCNDAPSCPVVVSELMPCLSYLKDGKKDPSAACCAGVKSMAGQAKTKPDRQAICECIKKALADVKYDPGLIPTLSKKCSVSISLPPIDQKTDCSKAMNQGMLA</sequence>
<reference evidence="2" key="1">
    <citation type="journal article" date="2023" name="Front. Plant Sci.">
        <title>Chromosomal-level genome assembly of Melastoma candidum provides insights into trichome evolution.</title>
        <authorList>
            <person name="Zhong Y."/>
            <person name="Wu W."/>
            <person name="Sun C."/>
            <person name="Zou P."/>
            <person name="Liu Y."/>
            <person name="Dai S."/>
            <person name="Zhou R."/>
        </authorList>
    </citation>
    <scope>NUCLEOTIDE SEQUENCE [LARGE SCALE GENOMIC DNA]</scope>
</reference>
<evidence type="ECO:0000313" key="1">
    <source>
        <dbReference type="EMBL" id="KAI4311440.1"/>
    </source>
</evidence>
<keyword evidence="2" id="KW-1185">Reference proteome</keyword>